<feature type="domain" description="3-octaprenyl-4-hydroxybenzoate carboxy-lyase-like C-terminal" evidence="3">
    <location>
        <begin position="307"/>
        <end position="437"/>
    </location>
</feature>
<reference evidence="4" key="1">
    <citation type="submission" date="2018-07" db="EMBL/GenBank/DDBJ databases">
        <authorList>
            <consortium name="Genoscope - CEA"/>
            <person name="William W."/>
        </authorList>
    </citation>
    <scope>NUCLEOTIDE SEQUENCE</scope>
    <source>
        <strain evidence="4">IK1</strain>
    </source>
</reference>
<evidence type="ECO:0000259" key="2">
    <source>
        <dbReference type="Pfam" id="PF20695"/>
    </source>
</evidence>
<dbReference type="SUPFAM" id="SSF50475">
    <property type="entry name" value="FMN-binding split barrel"/>
    <property type="match status" value="1"/>
</dbReference>
<dbReference type="InterPro" id="IPR049383">
    <property type="entry name" value="UbiD-like_N"/>
</dbReference>
<dbReference type="SUPFAM" id="SSF143968">
    <property type="entry name" value="UbiD C-terminal domain-like"/>
    <property type="match status" value="1"/>
</dbReference>
<dbReference type="PANTHER" id="PTHR30108">
    <property type="entry name" value="3-OCTAPRENYL-4-HYDROXYBENZOATE CARBOXY-LYASE-RELATED"/>
    <property type="match status" value="1"/>
</dbReference>
<name>A0A653AA76_UNCDX</name>
<sequence>MAYADIREFIEKLKAEGELCAVTAEVDWKLELSHIAKLNEEQHGPALLFQNVKGYAGMPVFTSALATPERLALALGLEKNTSFIDIVKTWVARVREKVPVKRVEGGPCKEKIVKGDDIDLFAFPVPQYYEGDGGRYIGTTNCIISRDPDSGWVNLGTHRMQILDKKRAGIWMIPGKHVELHLQKYRERGEKMPVAVAIGVDPVLFLCSSGPMPAEEDEYEFAGAIRQAPVEVCSAELSDLPVPAAAEMILEGYVDPNELAQEGPFGEYSGYYQASYPKNFLEVECITHRMNPIHWGCTTGRPVTDIHMLMALNRTAQLWADIDRMGIPGIVGVYCPPETGGYYTAIVAVRQTYPGQARQAAMAVAASSAGAYSTKLIVVVDDDIDPTNLSLVWWAIGMRYQPERGTDILRRGRASHVDPSLRMQEGQDYTSRIIIDATVPFEWPKDKSPQLIQLTESVKNQVLRRWNEIFAGSK</sequence>
<dbReference type="GO" id="GO:0033494">
    <property type="term" value="P:ferulate metabolic process"/>
    <property type="evidence" value="ECO:0007669"/>
    <property type="project" value="TreeGrafter"/>
</dbReference>
<organism evidence="4">
    <name type="scientific">Uncultured Desulfatiglans sp</name>
    <dbReference type="NCBI Taxonomy" id="1748965"/>
    <lineage>
        <taxon>Bacteria</taxon>
        <taxon>Pseudomonadati</taxon>
        <taxon>Thermodesulfobacteriota</taxon>
        <taxon>Desulfobacteria</taxon>
        <taxon>Desulfatiglandales</taxon>
        <taxon>Desulfatiglandaceae</taxon>
        <taxon>Desulfatiglans</taxon>
        <taxon>environmental samples</taxon>
    </lineage>
</organism>
<evidence type="ECO:0000259" key="1">
    <source>
        <dbReference type="Pfam" id="PF01977"/>
    </source>
</evidence>
<dbReference type="PANTHER" id="PTHR30108:SF17">
    <property type="entry name" value="FERULIC ACID DECARBOXYLASE 1"/>
    <property type="match status" value="1"/>
</dbReference>
<protein>
    <submittedName>
        <fullName evidence="4">Phenylphosphate carboxylase, beta subunit</fullName>
    </submittedName>
</protein>
<proteinExistence type="predicted"/>
<feature type="domain" description="3-octaprenyl-4-hydroxybenzoate carboxy-lyase-like N-terminal" evidence="2">
    <location>
        <begin position="10"/>
        <end position="88"/>
    </location>
</feature>
<dbReference type="EMBL" id="UPXX01000029">
    <property type="protein sequence ID" value="VBB44880.1"/>
    <property type="molecule type" value="Genomic_DNA"/>
</dbReference>
<accession>A0A653AA76</accession>
<gene>
    <name evidence="4" type="ORF">TRIP_B350060</name>
</gene>
<dbReference type="InterPro" id="IPR048304">
    <property type="entry name" value="UbiD_Rift_dom"/>
</dbReference>
<dbReference type="GO" id="GO:0016831">
    <property type="term" value="F:carboxy-lyase activity"/>
    <property type="evidence" value="ECO:0007669"/>
    <property type="project" value="InterPro"/>
</dbReference>
<feature type="domain" description="3-octaprenyl-4-hydroxybenzoate carboxy-lyase-like Rift-related" evidence="1">
    <location>
        <begin position="103"/>
        <end position="302"/>
    </location>
</feature>
<dbReference type="Pfam" id="PF01977">
    <property type="entry name" value="UbiD"/>
    <property type="match status" value="1"/>
</dbReference>
<dbReference type="GO" id="GO:0005737">
    <property type="term" value="C:cytoplasm"/>
    <property type="evidence" value="ECO:0007669"/>
    <property type="project" value="TreeGrafter"/>
</dbReference>
<dbReference type="AlphaFoldDB" id="A0A653AA76"/>
<dbReference type="Gene3D" id="3.40.1670.10">
    <property type="entry name" value="UbiD C-terminal domain-like"/>
    <property type="match status" value="1"/>
</dbReference>
<evidence type="ECO:0000313" key="4">
    <source>
        <dbReference type="EMBL" id="VBB44880.1"/>
    </source>
</evidence>
<evidence type="ECO:0000259" key="3">
    <source>
        <dbReference type="Pfam" id="PF20696"/>
    </source>
</evidence>
<dbReference type="Pfam" id="PF20695">
    <property type="entry name" value="UbiD_N"/>
    <property type="match status" value="1"/>
</dbReference>
<dbReference type="InterPro" id="IPR049381">
    <property type="entry name" value="UbiD-like_C"/>
</dbReference>
<dbReference type="InterPro" id="IPR002830">
    <property type="entry name" value="UbiD"/>
</dbReference>
<dbReference type="GO" id="GO:0046281">
    <property type="term" value="P:cinnamic acid catabolic process"/>
    <property type="evidence" value="ECO:0007669"/>
    <property type="project" value="TreeGrafter"/>
</dbReference>
<dbReference type="NCBIfam" id="TIGR00148">
    <property type="entry name" value="UbiD family decarboxylase"/>
    <property type="match status" value="1"/>
</dbReference>
<dbReference type="Pfam" id="PF20696">
    <property type="entry name" value="UbiD_C"/>
    <property type="match status" value="1"/>
</dbReference>